<keyword evidence="3" id="KW-0472">Membrane</keyword>
<dbReference type="PROSITE" id="PS50835">
    <property type="entry name" value="IG_LIKE"/>
    <property type="match status" value="4"/>
</dbReference>
<feature type="compositionally biased region" description="Polar residues" evidence="2">
    <location>
        <begin position="860"/>
        <end position="882"/>
    </location>
</feature>
<dbReference type="Gene3D" id="2.60.40.10">
    <property type="entry name" value="Immunoglobulins"/>
    <property type="match status" value="5"/>
</dbReference>
<evidence type="ECO:0000256" key="1">
    <source>
        <dbReference type="ARBA" id="ARBA00023319"/>
    </source>
</evidence>
<keyword evidence="4" id="KW-0732">Signal</keyword>
<dbReference type="InterPro" id="IPR050380">
    <property type="entry name" value="Immune_Resp_Modulators"/>
</dbReference>
<dbReference type="InterPro" id="IPR003599">
    <property type="entry name" value="Ig_sub"/>
</dbReference>
<dbReference type="EMBL" id="OW240918">
    <property type="protein sequence ID" value="CAH2307865.1"/>
    <property type="molecule type" value="Genomic_DNA"/>
</dbReference>
<dbReference type="Pfam" id="PF07654">
    <property type="entry name" value="C1-set"/>
    <property type="match status" value="2"/>
</dbReference>
<evidence type="ECO:0000313" key="6">
    <source>
        <dbReference type="EMBL" id="CAH2307865.1"/>
    </source>
</evidence>
<dbReference type="SMART" id="SM00407">
    <property type="entry name" value="IGc1"/>
    <property type="match status" value="2"/>
</dbReference>
<feature type="domain" description="Ig-like" evidence="5">
    <location>
        <begin position="229"/>
        <end position="319"/>
    </location>
</feature>
<feature type="transmembrane region" description="Helical" evidence="3">
    <location>
        <begin position="330"/>
        <end position="353"/>
    </location>
</feature>
<proteinExistence type="predicted"/>
<accession>A0AAD1STC6</accession>
<feature type="domain" description="Ig-like" evidence="5">
    <location>
        <begin position="130"/>
        <end position="222"/>
    </location>
</feature>
<keyword evidence="1" id="KW-0393">Immunoglobulin domain</keyword>
<dbReference type="InterPro" id="IPR003597">
    <property type="entry name" value="Ig_C1-set"/>
</dbReference>
<dbReference type="PANTHER" id="PTHR23411">
    <property type="entry name" value="TAPASIN"/>
    <property type="match status" value="1"/>
</dbReference>
<feature type="domain" description="Ig-like" evidence="5">
    <location>
        <begin position="589"/>
        <end position="662"/>
    </location>
</feature>
<feature type="chain" id="PRO_5042023820" evidence="4">
    <location>
        <begin position="21"/>
        <end position="910"/>
    </location>
</feature>
<gene>
    <name evidence="6" type="ORF">PECUL_23A061869</name>
</gene>
<dbReference type="InterPro" id="IPR036179">
    <property type="entry name" value="Ig-like_dom_sf"/>
</dbReference>
<dbReference type="FunFam" id="2.60.40.10:FF:001931">
    <property type="entry name" value="Uncharacterized LOC100216153"/>
    <property type="match status" value="1"/>
</dbReference>
<dbReference type="InterPro" id="IPR013783">
    <property type="entry name" value="Ig-like_fold"/>
</dbReference>
<feature type="signal peptide" evidence="4">
    <location>
        <begin position="1"/>
        <end position="20"/>
    </location>
</feature>
<dbReference type="Proteomes" id="UP001295444">
    <property type="component" value="Chromosome 07"/>
</dbReference>
<evidence type="ECO:0000259" key="5">
    <source>
        <dbReference type="PROSITE" id="PS50835"/>
    </source>
</evidence>
<keyword evidence="3" id="KW-0812">Transmembrane</keyword>
<dbReference type="SUPFAM" id="SSF48726">
    <property type="entry name" value="Immunoglobulin"/>
    <property type="match status" value="4"/>
</dbReference>
<dbReference type="PROSITE" id="PS00290">
    <property type="entry name" value="IG_MHC"/>
    <property type="match status" value="1"/>
</dbReference>
<sequence length="910" mass="103451">MKLGLCVFLYILLLQQPTSGVEVTVESPQTTLIGSSVLLPCTFRINNPPINSNFLAIFWNFGNIELLKYDNKGMTTNSKVSVNEQDFKNGVVSLSLHNVTISDEGTYTCLVIYSPDRQEKTVDLHVKASPVVKITKKALLQNHKNQIQCSITDFYPEKIKVTWLRNGSPLPIPTDMKEPQRNADGTYRVNSSLIITPTQDNLLIECKVEHESQTTPIKDSYTVIYGVPPTVQIFSSEIPEHKERVFVCELKGFYPEPVTVKWRQNGKRIESSGRNADGTFNKESFYRIHFSSQNQSADISCEVEHETLLSPIIKTQHIEYYSDHNKSSRLGLTVVLTIIATLAVICALLWYFVYKKKYFKRFVVSPIYRPEMWGEDRKITLYCMAFNCPKEVQVTWIVEDHDEQSNKKSYGGTVDEEKNLLSRDYTIKTDHSRVSGMHNVITAVIMTANLSDEKKKDIVCIFNCDGQTKWQTIVWNPMLLKPQIFHETPIKLSLCDSGDVLCSVNLMNFSPKDIRITWSSGVGHYQDLKTFKEIVTKNPQNMFDAESECRISVKLFNEPGFKVRVTWKHESMDNSETKEVSAADFPWRPQIGDIIIPDLIHSAEAKLQCTISGNFTDNLDVKWFRREPGQQELYLVSPSEKYKLPVMDVTRQEDRTYTCTASLIVTVSGRTDHGAEFICRVGHPSMERPLEKRTGELNVRGIHVFDVFFEYAQSHDLLTADVRVFPKQNIEVTWSRSKSEKSYETYPDSELINKYADIGGGINQLISQYKAKKSIQDHIKYFKVSVKLESMESPVEKIIVRKKGDYSIIDKAGEGLLPKSSIMECNGPPGCSDPPETTEKGDYSIVDKAGERLLHESSMKENNGSPGCTDSTETTENGNNQMEQKDDNGKKQKRTFKMPGMFSSKSSPKK</sequence>
<keyword evidence="7" id="KW-1185">Reference proteome</keyword>
<organism evidence="6 7">
    <name type="scientific">Pelobates cultripes</name>
    <name type="common">Western spadefoot toad</name>
    <dbReference type="NCBI Taxonomy" id="61616"/>
    <lineage>
        <taxon>Eukaryota</taxon>
        <taxon>Metazoa</taxon>
        <taxon>Chordata</taxon>
        <taxon>Craniata</taxon>
        <taxon>Vertebrata</taxon>
        <taxon>Euteleostomi</taxon>
        <taxon>Amphibia</taxon>
        <taxon>Batrachia</taxon>
        <taxon>Anura</taxon>
        <taxon>Pelobatoidea</taxon>
        <taxon>Pelobatidae</taxon>
        <taxon>Pelobates</taxon>
    </lineage>
</organism>
<evidence type="ECO:0000256" key="3">
    <source>
        <dbReference type="SAM" id="Phobius"/>
    </source>
</evidence>
<dbReference type="Pfam" id="PF07686">
    <property type="entry name" value="V-set"/>
    <property type="match status" value="1"/>
</dbReference>
<keyword evidence="3" id="KW-1133">Transmembrane helix</keyword>
<evidence type="ECO:0000256" key="4">
    <source>
        <dbReference type="SAM" id="SignalP"/>
    </source>
</evidence>
<dbReference type="FunFam" id="2.60.40.10:FF:001774">
    <property type="entry name" value="Uncharacterized LOC100216153"/>
    <property type="match status" value="1"/>
</dbReference>
<feature type="domain" description="Ig-like" evidence="5">
    <location>
        <begin position="17"/>
        <end position="123"/>
    </location>
</feature>
<protein>
    <submittedName>
        <fullName evidence="6">Signal-regulatory beta-1-like isoform X3</fullName>
    </submittedName>
</protein>
<evidence type="ECO:0000313" key="7">
    <source>
        <dbReference type="Proteomes" id="UP001295444"/>
    </source>
</evidence>
<dbReference type="InterPro" id="IPR007110">
    <property type="entry name" value="Ig-like_dom"/>
</dbReference>
<dbReference type="AlphaFoldDB" id="A0AAD1STC6"/>
<dbReference type="SMART" id="SM00409">
    <property type="entry name" value="IG"/>
    <property type="match status" value="2"/>
</dbReference>
<dbReference type="InterPro" id="IPR013106">
    <property type="entry name" value="Ig_V-set"/>
</dbReference>
<reference evidence="6" key="1">
    <citation type="submission" date="2022-03" db="EMBL/GenBank/DDBJ databases">
        <authorList>
            <person name="Alioto T."/>
            <person name="Alioto T."/>
            <person name="Gomez Garrido J."/>
        </authorList>
    </citation>
    <scope>NUCLEOTIDE SEQUENCE</scope>
</reference>
<evidence type="ECO:0000256" key="2">
    <source>
        <dbReference type="SAM" id="MobiDB-lite"/>
    </source>
</evidence>
<feature type="region of interest" description="Disordered" evidence="2">
    <location>
        <begin position="855"/>
        <end position="910"/>
    </location>
</feature>
<name>A0AAD1STC6_PELCU</name>
<dbReference type="InterPro" id="IPR003006">
    <property type="entry name" value="Ig/MHC_CS"/>
</dbReference>
<dbReference type="CDD" id="cd00098">
    <property type="entry name" value="IgC1"/>
    <property type="match status" value="2"/>
</dbReference>